<name>A0A6J5PIG9_9CAUD</name>
<proteinExistence type="predicted"/>
<reference evidence="1" key="1">
    <citation type="submission" date="2020-05" db="EMBL/GenBank/DDBJ databases">
        <authorList>
            <person name="Chiriac C."/>
            <person name="Salcher M."/>
            <person name="Ghai R."/>
            <person name="Kavagutti S V."/>
        </authorList>
    </citation>
    <scope>NUCLEOTIDE SEQUENCE</scope>
</reference>
<protein>
    <submittedName>
        <fullName evidence="1">Uncharacterized protein</fullName>
    </submittedName>
</protein>
<accession>A0A6J5PIG9</accession>
<sequence>MNKRDKELALKASDSKTGWLDRQKFADLIHADEREACAKFLERIDLGNLPPDLALHYGLLINSLVAGIRARGEQ</sequence>
<organism evidence="1">
    <name type="scientific">uncultured Caudovirales phage</name>
    <dbReference type="NCBI Taxonomy" id="2100421"/>
    <lineage>
        <taxon>Viruses</taxon>
        <taxon>Duplodnaviria</taxon>
        <taxon>Heunggongvirae</taxon>
        <taxon>Uroviricota</taxon>
        <taxon>Caudoviricetes</taxon>
        <taxon>Peduoviridae</taxon>
        <taxon>Maltschvirus</taxon>
        <taxon>Maltschvirus maltsch</taxon>
    </lineage>
</organism>
<dbReference type="EMBL" id="LR796857">
    <property type="protein sequence ID" value="CAB4169736.1"/>
    <property type="molecule type" value="Genomic_DNA"/>
</dbReference>
<gene>
    <name evidence="1" type="ORF">UFOVP907_3</name>
</gene>
<evidence type="ECO:0000313" key="1">
    <source>
        <dbReference type="EMBL" id="CAB4169736.1"/>
    </source>
</evidence>